<accession>A0A266Q513</accession>
<dbReference type="InterPro" id="IPR050155">
    <property type="entry name" value="HAD-like_hydrolase_sf"/>
</dbReference>
<sequence>MLFIFDWDGTLSDSKGKITKAMQLAAQDLGWEPLADSVIHNIIGLGLPEAIHRLYPEIDASGRQKLRDAYAARFLALDELKPSEFFPGVMNTLHQLKDAGHTLTVATGKSRKGLDRIFGVLGLSDFFHATRCADETASKPDPLMLSQLLDEFQVSAADAVMIGDTEYDMDMARRIKMPRIAVSYGAHHIDRLHPYEPELCVDRFDQLLLWERLGA</sequence>
<dbReference type="NCBIfam" id="TIGR01509">
    <property type="entry name" value="HAD-SF-IA-v3"/>
    <property type="match status" value="1"/>
</dbReference>
<dbReference type="SFLD" id="SFLDS00003">
    <property type="entry name" value="Haloacid_Dehalogenase"/>
    <property type="match status" value="1"/>
</dbReference>
<dbReference type="RefSeq" id="WP_094985897.1">
    <property type="nucleotide sequence ID" value="NZ_NHNI01000002.1"/>
</dbReference>
<dbReference type="STRING" id="1209072.GCA_000766945_00962"/>
<dbReference type="PANTHER" id="PTHR43434:SF24">
    <property type="entry name" value="HYDROLASE-RELATED"/>
    <property type="match status" value="1"/>
</dbReference>
<keyword evidence="1" id="KW-0378">Hydrolase</keyword>
<dbReference type="Pfam" id="PF13419">
    <property type="entry name" value="HAD_2"/>
    <property type="match status" value="1"/>
</dbReference>
<gene>
    <name evidence="1" type="ORF">CBP51_17335</name>
</gene>
<dbReference type="PANTHER" id="PTHR43434">
    <property type="entry name" value="PHOSPHOGLYCOLATE PHOSPHATASE"/>
    <property type="match status" value="1"/>
</dbReference>
<dbReference type="EMBL" id="NHNI01000002">
    <property type="protein sequence ID" value="OZY84922.1"/>
    <property type="molecule type" value="Genomic_DNA"/>
</dbReference>
<dbReference type="InterPro" id="IPR023198">
    <property type="entry name" value="PGP-like_dom2"/>
</dbReference>
<evidence type="ECO:0000313" key="1">
    <source>
        <dbReference type="EMBL" id="OZY84922.1"/>
    </source>
</evidence>
<dbReference type="SFLD" id="SFLDG01129">
    <property type="entry name" value="C1.5:_HAD__Beta-PGM__Phosphata"/>
    <property type="match status" value="1"/>
</dbReference>
<dbReference type="InterPro" id="IPR036412">
    <property type="entry name" value="HAD-like_sf"/>
</dbReference>
<dbReference type="InterPro" id="IPR023214">
    <property type="entry name" value="HAD_sf"/>
</dbReference>
<name>A0A266Q513_9GAMM</name>
<dbReference type="Proteomes" id="UP000216101">
    <property type="component" value="Unassembled WGS sequence"/>
</dbReference>
<comment type="caution">
    <text evidence="1">The sequence shown here is derived from an EMBL/GenBank/DDBJ whole genome shotgun (WGS) entry which is preliminary data.</text>
</comment>
<keyword evidence="2" id="KW-1185">Reference proteome</keyword>
<protein>
    <submittedName>
        <fullName evidence="1">HAD family hydrolase</fullName>
    </submittedName>
</protein>
<dbReference type="GO" id="GO:0008967">
    <property type="term" value="F:phosphoglycolate phosphatase activity"/>
    <property type="evidence" value="ECO:0007669"/>
    <property type="project" value="TreeGrafter"/>
</dbReference>
<reference evidence="2" key="1">
    <citation type="submission" date="2017-05" db="EMBL/GenBank/DDBJ databases">
        <authorList>
            <person name="Barney B.M."/>
        </authorList>
    </citation>
    <scope>NUCLEOTIDE SEQUENCE [LARGE SCALE GENOMIC DNA]</scope>
    <source>
        <strain evidence="2">PSBB022</strain>
    </source>
</reference>
<dbReference type="InterPro" id="IPR041492">
    <property type="entry name" value="HAD_2"/>
</dbReference>
<dbReference type="AlphaFoldDB" id="A0A266Q513"/>
<dbReference type="SUPFAM" id="SSF56784">
    <property type="entry name" value="HAD-like"/>
    <property type="match status" value="1"/>
</dbReference>
<evidence type="ECO:0000313" key="2">
    <source>
        <dbReference type="Proteomes" id="UP000216101"/>
    </source>
</evidence>
<dbReference type="GO" id="GO:0006281">
    <property type="term" value="P:DNA repair"/>
    <property type="evidence" value="ECO:0007669"/>
    <property type="project" value="TreeGrafter"/>
</dbReference>
<dbReference type="Gene3D" id="1.10.150.240">
    <property type="entry name" value="Putative phosphatase, domain 2"/>
    <property type="match status" value="1"/>
</dbReference>
<dbReference type="Gene3D" id="3.40.50.1000">
    <property type="entry name" value="HAD superfamily/HAD-like"/>
    <property type="match status" value="1"/>
</dbReference>
<dbReference type="NCBIfam" id="TIGR01549">
    <property type="entry name" value="HAD-SF-IA-v1"/>
    <property type="match status" value="1"/>
</dbReference>
<organism evidence="1 2">
    <name type="scientific">Cellvibrio mixtus</name>
    <dbReference type="NCBI Taxonomy" id="39650"/>
    <lineage>
        <taxon>Bacteria</taxon>
        <taxon>Pseudomonadati</taxon>
        <taxon>Pseudomonadota</taxon>
        <taxon>Gammaproteobacteria</taxon>
        <taxon>Cellvibrionales</taxon>
        <taxon>Cellvibrionaceae</taxon>
        <taxon>Cellvibrio</taxon>
    </lineage>
</organism>
<dbReference type="InterPro" id="IPR006439">
    <property type="entry name" value="HAD-SF_hydro_IA"/>
</dbReference>
<dbReference type="GO" id="GO:0005829">
    <property type="term" value="C:cytosol"/>
    <property type="evidence" value="ECO:0007669"/>
    <property type="project" value="TreeGrafter"/>
</dbReference>
<proteinExistence type="predicted"/>